<dbReference type="AlphaFoldDB" id="A0A5B6THI5"/>
<dbReference type="Proteomes" id="UP000324133">
    <property type="component" value="Unassembled WGS sequence"/>
</dbReference>
<dbReference type="GO" id="GO:0016301">
    <property type="term" value="F:kinase activity"/>
    <property type="evidence" value="ECO:0007669"/>
    <property type="project" value="UniProtKB-KW"/>
</dbReference>
<evidence type="ECO:0000313" key="2">
    <source>
        <dbReference type="Proteomes" id="UP000324133"/>
    </source>
</evidence>
<comment type="caution">
    <text evidence="1">The sequence shown here is derived from an EMBL/GenBank/DDBJ whole genome shotgun (WGS) entry which is preliminary data.</text>
</comment>
<reference evidence="1 2" key="1">
    <citation type="submission" date="2019-07" db="EMBL/GenBank/DDBJ databases">
        <title>Rufibacter sp. nov., isolated from lake sediment.</title>
        <authorList>
            <person name="Qu J.-H."/>
        </authorList>
    </citation>
    <scope>NUCLEOTIDE SEQUENCE [LARGE SCALE GENOMIC DNA]</scope>
    <source>
        <strain evidence="1 2">NBS58-1</strain>
    </source>
</reference>
<keyword evidence="2" id="KW-1185">Reference proteome</keyword>
<name>A0A5B6THI5_9BACT</name>
<evidence type="ECO:0000313" key="1">
    <source>
        <dbReference type="EMBL" id="KAA3439861.1"/>
    </source>
</evidence>
<gene>
    <name evidence="1" type="ORF">FOA19_04095</name>
</gene>
<keyword evidence="1" id="KW-0808">Transferase</keyword>
<sequence>MNQAQVDFQQLRIKHILFKSKVRSVLYGGTHDADFFSRNGPINIWFNSVGFSRYRNVSEVLELKQVQQDLSAAADSLFSLYDKGKIDEAQNGLGTIEKLSERFLQLLSKLEGKLAA</sequence>
<keyword evidence="1" id="KW-0418">Kinase</keyword>
<dbReference type="OrthoDB" id="882529at2"/>
<accession>A0A5B6THI5</accession>
<dbReference type="EMBL" id="VKKY01000001">
    <property type="protein sequence ID" value="KAA3439861.1"/>
    <property type="molecule type" value="Genomic_DNA"/>
</dbReference>
<protein>
    <submittedName>
        <fullName evidence="1">Histidine kinase</fullName>
    </submittedName>
</protein>
<organism evidence="1 2">
    <name type="scientific">Rufibacter hautae</name>
    <dbReference type="NCBI Taxonomy" id="2595005"/>
    <lineage>
        <taxon>Bacteria</taxon>
        <taxon>Pseudomonadati</taxon>
        <taxon>Bacteroidota</taxon>
        <taxon>Cytophagia</taxon>
        <taxon>Cytophagales</taxon>
        <taxon>Hymenobacteraceae</taxon>
        <taxon>Rufibacter</taxon>
    </lineage>
</organism>
<proteinExistence type="predicted"/>